<dbReference type="InterPro" id="IPR000014">
    <property type="entry name" value="PAS"/>
</dbReference>
<evidence type="ECO:0000256" key="8">
    <source>
        <dbReference type="ARBA" id="ARBA00023012"/>
    </source>
</evidence>
<dbReference type="EMBL" id="BLVO01000004">
    <property type="protein sequence ID" value="GFM32095.1"/>
    <property type="molecule type" value="Genomic_DNA"/>
</dbReference>
<evidence type="ECO:0000256" key="12">
    <source>
        <dbReference type="SAM" id="Coils"/>
    </source>
</evidence>
<evidence type="ECO:0000256" key="4">
    <source>
        <dbReference type="ARBA" id="ARBA00022679"/>
    </source>
</evidence>
<dbReference type="SUPFAM" id="SSF55785">
    <property type="entry name" value="PYP-like sensor domain (PAS domain)"/>
    <property type="match status" value="4"/>
</dbReference>
<dbReference type="GO" id="GO:0005524">
    <property type="term" value="F:ATP binding"/>
    <property type="evidence" value="ECO:0007669"/>
    <property type="project" value="UniProtKB-KW"/>
</dbReference>
<dbReference type="InterPro" id="IPR011006">
    <property type="entry name" value="CheY-like_superfamily"/>
</dbReference>
<evidence type="ECO:0000256" key="10">
    <source>
        <dbReference type="ARBA" id="ARBA00068150"/>
    </source>
</evidence>
<dbReference type="Pfam" id="PF13426">
    <property type="entry name" value="PAS_9"/>
    <property type="match status" value="1"/>
</dbReference>
<dbReference type="InterPro" id="IPR036890">
    <property type="entry name" value="HATPase_C_sf"/>
</dbReference>
<dbReference type="InterPro" id="IPR003661">
    <property type="entry name" value="HisK_dim/P_dom"/>
</dbReference>
<evidence type="ECO:0000256" key="5">
    <source>
        <dbReference type="ARBA" id="ARBA00022741"/>
    </source>
</evidence>
<keyword evidence="3 11" id="KW-0597">Phosphoprotein</keyword>
<keyword evidence="6" id="KW-0418">Kinase</keyword>
<dbReference type="NCBIfam" id="TIGR00229">
    <property type="entry name" value="sensory_box"/>
    <property type="match status" value="3"/>
</dbReference>
<dbReference type="Pfam" id="PF02518">
    <property type="entry name" value="HATPase_c"/>
    <property type="match status" value="1"/>
</dbReference>
<organism evidence="16 17">
    <name type="scientific">Desulfovibrio subterraneus</name>
    <dbReference type="NCBI Taxonomy" id="2718620"/>
    <lineage>
        <taxon>Bacteria</taxon>
        <taxon>Pseudomonadati</taxon>
        <taxon>Thermodesulfobacteriota</taxon>
        <taxon>Desulfovibrionia</taxon>
        <taxon>Desulfovibrionales</taxon>
        <taxon>Desulfovibrionaceae</taxon>
        <taxon>Desulfovibrio</taxon>
    </lineage>
</organism>
<proteinExistence type="predicted"/>
<dbReference type="InterPro" id="IPR001610">
    <property type="entry name" value="PAC"/>
</dbReference>
<dbReference type="Gene3D" id="3.40.50.2300">
    <property type="match status" value="1"/>
</dbReference>
<comment type="subunit">
    <text evidence="9">At low DSF concentrations, interacts with RpfF.</text>
</comment>
<dbReference type="GO" id="GO:0000155">
    <property type="term" value="F:phosphorelay sensor kinase activity"/>
    <property type="evidence" value="ECO:0007669"/>
    <property type="project" value="InterPro"/>
</dbReference>
<keyword evidence="17" id="KW-1185">Reference proteome</keyword>
<keyword evidence="7" id="KW-0067">ATP-binding</keyword>
<dbReference type="SUPFAM" id="SSF55874">
    <property type="entry name" value="ATPase domain of HSP90 chaperone/DNA topoisomerase II/histidine kinase"/>
    <property type="match status" value="1"/>
</dbReference>
<protein>
    <recommendedName>
        <fullName evidence="10">Sensory/regulatory protein RpfC</fullName>
        <ecNumber evidence="2">2.7.13.3</ecNumber>
    </recommendedName>
</protein>
<keyword evidence="5" id="KW-0547">Nucleotide-binding</keyword>
<dbReference type="SMART" id="SM00086">
    <property type="entry name" value="PAC"/>
    <property type="match status" value="2"/>
</dbReference>
<dbReference type="PRINTS" id="PR00344">
    <property type="entry name" value="BCTRLSENSOR"/>
</dbReference>
<dbReference type="Gene3D" id="1.10.287.130">
    <property type="match status" value="1"/>
</dbReference>
<dbReference type="SMART" id="SM00388">
    <property type="entry name" value="HisKA"/>
    <property type="match status" value="1"/>
</dbReference>
<dbReference type="InterPro" id="IPR001789">
    <property type="entry name" value="Sig_transdc_resp-reg_receiver"/>
</dbReference>
<dbReference type="InterPro" id="IPR013656">
    <property type="entry name" value="PAS_4"/>
</dbReference>
<dbReference type="Pfam" id="PF00072">
    <property type="entry name" value="Response_reg"/>
    <property type="match status" value="1"/>
</dbReference>
<dbReference type="Gene3D" id="3.30.450.20">
    <property type="entry name" value="PAS domain"/>
    <property type="match status" value="4"/>
</dbReference>
<evidence type="ECO:0000256" key="7">
    <source>
        <dbReference type="ARBA" id="ARBA00022840"/>
    </source>
</evidence>
<evidence type="ECO:0000259" key="14">
    <source>
        <dbReference type="PROSITE" id="PS50110"/>
    </source>
</evidence>
<name>A0A7J0BG57_9BACT</name>
<dbReference type="InterPro" id="IPR036097">
    <property type="entry name" value="HisK_dim/P_sf"/>
</dbReference>
<comment type="caution">
    <text evidence="16">The sequence shown here is derived from an EMBL/GenBank/DDBJ whole genome shotgun (WGS) entry which is preliminary data.</text>
</comment>
<evidence type="ECO:0000256" key="1">
    <source>
        <dbReference type="ARBA" id="ARBA00000085"/>
    </source>
</evidence>
<dbReference type="InterPro" id="IPR003018">
    <property type="entry name" value="GAF"/>
</dbReference>
<dbReference type="PANTHER" id="PTHR45339:SF1">
    <property type="entry name" value="HYBRID SIGNAL TRANSDUCTION HISTIDINE KINASE J"/>
    <property type="match status" value="1"/>
</dbReference>
<dbReference type="InterPro" id="IPR004358">
    <property type="entry name" value="Sig_transdc_His_kin-like_C"/>
</dbReference>
<feature type="domain" description="Histidine kinase" evidence="13">
    <location>
        <begin position="715"/>
        <end position="937"/>
    </location>
</feature>
<comment type="catalytic activity">
    <reaction evidence="1">
        <text>ATP + protein L-histidine = ADP + protein N-phospho-L-histidine.</text>
        <dbReference type="EC" id="2.7.13.3"/>
    </reaction>
</comment>
<dbReference type="SMART" id="SM00091">
    <property type="entry name" value="PAS"/>
    <property type="match status" value="4"/>
</dbReference>
<dbReference type="CDD" id="cd16922">
    <property type="entry name" value="HATPase_EvgS-ArcB-TorS-like"/>
    <property type="match status" value="1"/>
</dbReference>
<sequence>MLLDSIEDAVFLYTIRPDGSRGRFLETNAAACARLGYTPDELRSMTMDDIDAPETLAERPTIQTRFGTGSTAIFEAVHLTRSNKRIPVEVNARRFDIDGTQCILAIARDISDRRKAESLRREYMQHLESEVARRTAELEQSNLRLMREIERANAAEAAALQSEARLLGIFNASGQSIILLNMQGEVLHANAIAAAGFGLTPGAMAGTSIYDYFSPQDAEHRKQLLQQVAGLKTPVAFKSQRGEASLAHNVYPVMDRDEVTGFAIYSEDITRILESERELAAHNRQREVQHDILTSAHASNTLDEFLTAVHRIMLRELRMENLHVALLDEGTDTLSYRYCKDFSDMAQGIPDLGSLQVPRLSRVPLNNNGAVCYSRTDLYAMADASLFDPDSPVPCSWLGVALRAGNRPIGVMFTQNYTNECLYSDYDMRLLCACSDQIALSIERKRAEEAALSARDIFMNIPSGLFIYQYTPPDSLTLVNANPTAEKLTGVTLREWAGKDFRKIWPAAEAGGLYESIASPLRTRTDFITEEMHYKDERLSGAFQVHSFILPENRLGVTFQDITERKRAQLAVQESSEQYRAFFEDNHSVMFILDPANGSILDANKAAEQFYGYARDYMKGRSVAMLNHFSASRLKNTLRGLARQRITSIIARHILANGEWRDVEVYSGPFTVHGHKRLISIVHDITERKKNEAALAAAKESAEQANRAKSEFVANISHEVRTPLSGLMGMLQLLLTTPLNGEQEGYIDTALKSSKNLLQVLNDVLDFSKIEAGKLTIESREFSVPNLLNQCADLFRHQAIAKGLTLTHEVIPPVEASYFGDELRIRQILLNLIGNAIKFTERGSVHIEMAVKPLMNQRVARLDMTVRDTGIGIPKSKLNAIFDAFTQVDGSISRKYTGTGLGLAIVKRLVDLMQGTIRVESRPGRGATVYASVQLELTGNTCPETCAEQESEPELPPMRVLIVEDEAVNRYMASRLLETMGHSVVVAENGSEALEQLKSTPFDLVLMDIQMPVMNGLEAVGHIRKFHGVANPPDIPVIALSAHASNVDREKALEQGMDEYIVKPYEIAEMKKVLHHVMRNRLA</sequence>
<dbReference type="InterPro" id="IPR003594">
    <property type="entry name" value="HATPase_dom"/>
</dbReference>
<keyword evidence="4" id="KW-0808">Transferase</keyword>
<evidence type="ECO:0000256" key="3">
    <source>
        <dbReference type="ARBA" id="ARBA00022553"/>
    </source>
</evidence>
<dbReference type="SUPFAM" id="SSF55781">
    <property type="entry name" value="GAF domain-like"/>
    <property type="match status" value="1"/>
</dbReference>
<dbReference type="Gene3D" id="3.30.450.40">
    <property type="match status" value="1"/>
</dbReference>
<dbReference type="InterPro" id="IPR029016">
    <property type="entry name" value="GAF-like_dom_sf"/>
</dbReference>
<dbReference type="InterPro" id="IPR035965">
    <property type="entry name" value="PAS-like_dom_sf"/>
</dbReference>
<feature type="domain" description="PAS" evidence="15">
    <location>
        <begin position="162"/>
        <end position="232"/>
    </location>
</feature>
<dbReference type="SUPFAM" id="SSF52172">
    <property type="entry name" value="CheY-like"/>
    <property type="match status" value="1"/>
</dbReference>
<evidence type="ECO:0000256" key="6">
    <source>
        <dbReference type="ARBA" id="ARBA00022777"/>
    </source>
</evidence>
<evidence type="ECO:0000259" key="13">
    <source>
        <dbReference type="PROSITE" id="PS50109"/>
    </source>
</evidence>
<dbReference type="Pfam" id="PF00512">
    <property type="entry name" value="HisKA"/>
    <property type="match status" value="1"/>
</dbReference>
<dbReference type="Gene3D" id="3.30.565.10">
    <property type="entry name" value="Histidine kinase-like ATPase, C-terminal domain"/>
    <property type="match status" value="1"/>
</dbReference>
<dbReference type="FunFam" id="1.10.287.130:FF:000002">
    <property type="entry name" value="Two-component osmosensing histidine kinase"/>
    <property type="match status" value="1"/>
</dbReference>
<evidence type="ECO:0000256" key="11">
    <source>
        <dbReference type="PROSITE-ProRule" id="PRU00169"/>
    </source>
</evidence>
<accession>A0A7J0BG57</accession>
<gene>
    <name evidence="16" type="ORF">DSM101010T_04600</name>
</gene>
<feature type="domain" description="Response regulatory" evidence="14">
    <location>
        <begin position="959"/>
        <end position="1078"/>
    </location>
</feature>
<dbReference type="Pfam" id="PF08448">
    <property type="entry name" value="PAS_4"/>
    <property type="match status" value="2"/>
</dbReference>
<dbReference type="InterPro" id="IPR005467">
    <property type="entry name" value="His_kinase_dom"/>
</dbReference>
<evidence type="ECO:0000259" key="15">
    <source>
        <dbReference type="PROSITE" id="PS50112"/>
    </source>
</evidence>
<keyword evidence="12" id="KW-0175">Coiled coil</keyword>
<dbReference type="CDD" id="cd17546">
    <property type="entry name" value="REC_hyHK_CKI1_RcsC-like"/>
    <property type="match status" value="1"/>
</dbReference>
<dbReference type="PANTHER" id="PTHR45339">
    <property type="entry name" value="HYBRID SIGNAL TRANSDUCTION HISTIDINE KINASE J"/>
    <property type="match status" value="1"/>
</dbReference>
<evidence type="ECO:0000313" key="16">
    <source>
        <dbReference type="EMBL" id="GFM32095.1"/>
    </source>
</evidence>
<dbReference type="SMART" id="SM00065">
    <property type="entry name" value="GAF"/>
    <property type="match status" value="1"/>
</dbReference>
<dbReference type="PROSITE" id="PS50109">
    <property type="entry name" value="HIS_KIN"/>
    <property type="match status" value="1"/>
</dbReference>
<feature type="coiled-coil region" evidence="12">
    <location>
        <begin position="124"/>
        <end position="155"/>
    </location>
</feature>
<dbReference type="EC" id="2.7.13.3" evidence="2"/>
<dbReference type="FunFam" id="3.30.565.10:FF:000010">
    <property type="entry name" value="Sensor histidine kinase RcsC"/>
    <property type="match status" value="1"/>
</dbReference>
<reference evidence="16 17" key="1">
    <citation type="submission" date="2020-05" db="EMBL/GenBank/DDBJ databases">
        <title>Draft genome sequence of Desulfovibrio sp. strain HN2T.</title>
        <authorList>
            <person name="Ueno A."/>
            <person name="Tamazawa S."/>
            <person name="Tamamura S."/>
            <person name="Murakami T."/>
            <person name="Kiyama T."/>
            <person name="Inomata H."/>
            <person name="Amano Y."/>
            <person name="Miyakawa K."/>
            <person name="Tamaki H."/>
            <person name="Naganuma T."/>
            <person name="Kaneko K."/>
        </authorList>
    </citation>
    <scope>NUCLEOTIDE SEQUENCE [LARGE SCALE GENOMIC DNA]</scope>
    <source>
        <strain evidence="16 17">HN2</strain>
    </source>
</reference>
<feature type="domain" description="PAS" evidence="15">
    <location>
        <begin position="575"/>
        <end position="645"/>
    </location>
</feature>
<evidence type="ECO:0000313" key="17">
    <source>
        <dbReference type="Proteomes" id="UP000503840"/>
    </source>
</evidence>
<dbReference type="Proteomes" id="UP000503840">
    <property type="component" value="Unassembled WGS sequence"/>
</dbReference>
<dbReference type="SMART" id="SM00448">
    <property type="entry name" value="REC"/>
    <property type="match status" value="1"/>
</dbReference>
<keyword evidence="8" id="KW-0902">Two-component regulatory system</keyword>
<dbReference type="SMART" id="SM00387">
    <property type="entry name" value="HATPase_c"/>
    <property type="match status" value="1"/>
</dbReference>
<dbReference type="PROSITE" id="PS50112">
    <property type="entry name" value="PAS"/>
    <property type="match status" value="2"/>
</dbReference>
<dbReference type="CDD" id="cd00130">
    <property type="entry name" value="PAS"/>
    <property type="match status" value="3"/>
</dbReference>
<feature type="modified residue" description="4-aspartylphosphate" evidence="11">
    <location>
        <position position="1008"/>
    </location>
</feature>
<dbReference type="SUPFAM" id="SSF47384">
    <property type="entry name" value="Homodimeric domain of signal transducing histidine kinase"/>
    <property type="match status" value="1"/>
</dbReference>
<evidence type="ECO:0000256" key="2">
    <source>
        <dbReference type="ARBA" id="ARBA00012438"/>
    </source>
</evidence>
<dbReference type="AlphaFoldDB" id="A0A7J0BG57"/>
<dbReference type="CDD" id="cd00082">
    <property type="entry name" value="HisKA"/>
    <property type="match status" value="1"/>
</dbReference>
<evidence type="ECO:0000256" key="9">
    <source>
        <dbReference type="ARBA" id="ARBA00064003"/>
    </source>
</evidence>
<dbReference type="PROSITE" id="PS50110">
    <property type="entry name" value="RESPONSE_REGULATORY"/>
    <property type="match status" value="1"/>
</dbReference>